<sequence>MEHFAFPGNIDFAADDQGAFHVLFMKGCCVYSSSVKQCLPSVNHGQFPIQITQNCKHSKCLQILAEEDFPLKLLWRTPIKIHRRADRRRQPRSREHRFSTAKATSSTQRPQTCTEAATKYYNYIVNETDEEREHRLPTLPKATRLDQATLKVYRQNYLLRCSDRQQELCTSRISFLRLGTADQPLHHEQQWVLQQAC</sequence>
<gene>
    <name evidence="2" type="ORF">PLOB_00016530</name>
</gene>
<dbReference type="EMBL" id="CALNXK010000002">
    <property type="protein sequence ID" value="CAH3033456.1"/>
    <property type="molecule type" value="Genomic_DNA"/>
</dbReference>
<evidence type="ECO:0000313" key="2">
    <source>
        <dbReference type="EMBL" id="CAH3033456.1"/>
    </source>
</evidence>
<keyword evidence="3" id="KW-1185">Reference proteome</keyword>
<dbReference type="Proteomes" id="UP001159405">
    <property type="component" value="Unassembled WGS sequence"/>
</dbReference>
<feature type="region of interest" description="Disordered" evidence="1">
    <location>
        <begin position="84"/>
        <end position="110"/>
    </location>
</feature>
<name>A0ABN8MT17_9CNID</name>
<protein>
    <submittedName>
        <fullName evidence="2">Uncharacterized protein</fullName>
    </submittedName>
</protein>
<feature type="compositionally biased region" description="Polar residues" evidence="1">
    <location>
        <begin position="101"/>
        <end position="110"/>
    </location>
</feature>
<organism evidence="2 3">
    <name type="scientific">Porites lobata</name>
    <dbReference type="NCBI Taxonomy" id="104759"/>
    <lineage>
        <taxon>Eukaryota</taxon>
        <taxon>Metazoa</taxon>
        <taxon>Cnidaria</taxon>
        <taxon>Anthozoa</taxon>
        <taxon>Hexacorallia</taxon>
        <taxon>Scleractinia</taxon>
        <taxon>Fungiina</taxon>
        <taxon>Poritidae</taxon>
        <taxon>Porites</taxon>
    </lineage>
</organism>
<proteinExistence type="predicted"/>
<reference evidence="2 3" key="1">
    <citation type="submission" date="2022-05" db="EMBL/GenBank/DDBJ databases">
        <authorList>
            <consortium name="Genoscope - CEA"/>
            <person name="William W."/>
        </authorList>
    </citation>
    <scope>NUCLEOTIDE SEQUENCE [LARGE SCALE GENOMIC DNA]</scope>
</reference>
<evidence type="ECO:0000313" key="3">
    <source>
        <dbReference type="Proteomes" id="UP001159405"/>
    </source>
</evidence>
<accession>A0ABN8MT17</accession>
<comment type="caution">
    <text evidence="2">The sequence shown here is derived from an EMBL/GenBank/DDBJ whole genome shotgun (WGS) entry which is preliminary data.</text>
</comment>
<evidence type="ECO:0000256" key="1">
    <source>
        <dbReference type="SAM" id="MobiDB-lite"/>
    </source>
</evidence>